<dbReference type="GO" id="GO:0061617">
    <property type="term" value="C:MICOS complex"/>
    <property type="evidence" value="ECO:0007669"/>
    <property type="project" value="UniProtKB-UniRule"/>
</dbReference>
<comment type="caution">
    <text evidence="8">The sequence shown here is derived from an EMBL/GenBank/DDBJ whole genome shotgun (WGS) entry which is preliminary data.</text>
</comment>
<evidence type="ECO:0000313" key="8">
    <source>
        <dbReference type="EMBL" id="KAF5894371.1"/>
    </source>
</evidence>
<protein>
    <recommendedName>
        <fullName evidence="7">MICOS complex subunit</fullName>
    </recommendedName>
</protein>
<comment type="similarity">
    <text evidence="2">Belongs to the apolipoprotein O/MICOS complex subunit Mic27 family.</text>
</comment>
<accession>A0A8J4TCP2</accession>
<name>A0A8J4TCP2_CLAMG</name>
<keyword evidence="7" id="KW-0999">Mitochondrion inner membrane</keyword>
<evidence type="ECO:0000256" key="3">
    <source>
        <dbReference type="ARBA" id="ARBA00022692"/>
    </source>
</evidence>
<keyword evidence="3" id="KW-0812">Transmembrane</keyword>
<dbReference type="Pfam" id="PF09769">
    <property type="entry name" value="ApoO"/>
    <property type="match status" value="1"/>
</dbReference>
<evidence type="ECO:0000313" key="9">
    <source>
        <dbReference type="Proteomes" id="UP000727407"/>
    </source>
</evidence>
<gene>
    <name evidence="8" type="ORF">DAT39_015945</name>
</gene>
<dbReference type="OrthoDB" id="9421762at2759"/>
<sequence>MEQSVASLRKSAEPYAAWWQQKTSYVMDKTEEYYKTMEPGINTSVQTGRVTYEFLMNPPGKFYPSVGAVGFSAILGLYLAKGGRVKRLLFPTALMTVSASMFYPQHVAALVKEAKEQISSLASQKRVLLEDVWKGKSPGKEGVAIQRAESECWEGRGREVQ</sequence>
<comment type="subunit">
    <text evidence="7">Component of the mitochondrial contact site and cristae organizing system (MICOS) complex.</text>
</comment>
<dbReference type="GO" id="GO:0042407">
    <property type="term" value="P:cristae formation"/>
    <property type="evidence" value="ECO:0007669"/>
    <property type="project" value="InterPro"/>
</dbReference>
<comment type="subcellular location">
    <subcellularLocation>
        <location evidence="7">Mitochondrion inner membrane</location>
    </subcellularLocation>
    <subcellularLocation>
        <location evidence="1">Mitochondrion membrane</location>
    </subcellularLocation>
</comment>
<evidence type="ECO:0000256" key="5">
    <source>
        <dbReference type="ARBA" id="ARBA00023128"/>
    </source>
</evidence>
<keyword evidence="6" id="KW-0472">Membrane</keyword>
<dbReference type="Proteomes" id="UP000727407">
    <property type="component" value="Unassembled WGS sequence"/>
</dbReference>
<evidence type="ECO:0000256" key="1">
    <source>
        <dbReference type="ARBA" id="ARBA00004325"/>
    </source>
</evidence>
<keyword evidence="9" id="KW-1185">Reference proteome</keyword>
<dbReference type="PANTHER" id="PTHR14564">
    <property type="entry name" value="MICOS COMPLEX SUBUNIT MIC26 / MIC27 FAMILY MEMBER"/>
    <property type="match status" value="1"/>
</dbReference>
<dbReference type="InterPro" id="IPR033182">
    <property type="entry name" value="MIC26/MIC27_animal"/>
</dbReference>
<evidence type="ECO:0000256" key="7">
    <source>
        <dbReference type="RuleBase" id="RU363021"/>
    </source>
</evidence>
<dbReference type="AlphaFoldDB" id="A0A8J4TCP2"/>
<evidence type="ECO:0000256" key="6">
    <source>
        <dbReference type="ARBA" id="ARBA00023136"/>
    </source>
</evidence>
<dbReference type="InterPro" id="IPR019166">
    <property type="entry name" value="MIC26/MIC27"/>
</dbReference>
<keyword evidence="5 7" id="KW-0496">Mitochondrion</keyword>
<evidence type="ECO:0000256" key="2">
    <source>
        <dbReference type="ARBA" id="ARBA00010904"/>
    </source>
</evidence>
<reference evidence="8" key="1">
    <citation type="submission" date="2020-07" db="EMBL/GenBank/DDBJ databases">
        <title>Clarias magur genome sequencing, assembly and annotation.</title>
        <authorList>
            <person name="Kushwaha B."/>
            <person name="Kumar R."/>
            <person name="Das P."/>
            <person name="Joshi C.G."/>
            <person name="Kumar D."/>
            <person name="Nagpure N.S."/>
            <person name="Pandey M."/>
            <person name="Agarwal S."/>
            <person name="Srivastava S."/>
            <person name="Singh M."/>
            <person name="Sahoo L."/>
            <person name="Jayasankar P."/>
            <person name="Meher P.K."/>
            <person name="Koringa P.G."/>
            <person name="Iquebal M.A."/>
            <person name="Das S.P."/>
            <person name="Bit A."/>
            <person name="Patnaik S."/>
            <person name="Patel N."/>
            <person name="Shah T.M."/>
            <person name="Hinsu A."/>
            <person name="Jena J.K."/>
        </authorList>
    </citation>
    <scope>NUCLEOTIDE SEQUENCE</scope>
    <source>
        <strain evidence="8">CIFAMagur01</strain>
        <tissue evidence="8">Testis</tissue>
    </source>
</reference>
<comment type="function">
    <text evidence="7">Component of the MICOS complex, a large protein complex of the mitochondrial inner membrane that plays crucial roles in the maintenance of crista junctions, inner membrane architecture, and formation of contact sites to the outer membrane.</text>
</comment>
<keyword evidence="4" id="KW-1133">Transmembrane helix</keyword>
<organism evidence="8 9">
    <name type="scientific">Clarias magur</name>
    <name type="common">Asian catfish</name>
    <name type="synonym">Macropteronotus magur</name>
    <dbReference type="NCBI Taxonomy" id="1594786"/>
    <lineage>
        <taxon>Eukaryota</taxon>
        <taxon>Metazoa</taxon>
        <taxon>Chordata</taxon>
        <taxon>Craniata</taxon>
        <taxon>Vertebrata</taxon>
        <taxon>Euteleostomi</taxon>
        <taxon>Actinopterygii</taxon>
        <taxon>Neopterygii</taxon>
        <taxon>Teleostei</taxon>
        <taxon>Ostariophysi</taxon>
        <taxon>Siluriformes</taxon>
        <taxon>Clariidae</taxon>
        <taxon>Clarias</taxon>
    </lineage>
</organism>
<dbReference type="EMBL" id="QNUK01000378">
    <property type="protein sequence ID" value="KAF5894371.1"/>
    <property type="molecule type" value="Genomic_DNA"/>
</dbReference>
<proteinExistence type="inferred from homology"/>
<evidence type="ECO:0000256" key="4">
    <source>
        <dbReference type="ARBA" id="ARBA00022989"/>
    </source>
</evidence>